<name>A0ABW4LJV5_9BACI</name>
<dbReference type="RefSeq" id="WP_377926419.1">
    <property type="nucleotide sequence ID" value="NZ_JBHUEM010000003.1"/>
</dbReference>
<dbReference type="EMBL" id="JBHUEM010000003">
    <property type="protein sequence ID" value="MFD1735318.1"/>
    <property type="molecule type" value="Genomic_DNA"/>
</dbReference>
<keyword evidence="3" id="KW-1185">Reference proteome</keyword>
<feature type="domain" description="PilZ" evidence="1">
    <location>
        <begin position="37"/>
        <end position="143"/>
    </location>
</feature>
<evidence type="ECO:0000313" key="2">
    <source>
        <dbReference type="EMBL" id="MFD1735318.1"/>
    </source>
</evidence>
<dbReference type="Pfam" id="PF07238">
    <property type="entry name" value="PilZ"/>
    <property type="match status" value="1"/>
</dbReference>
<dbReference type="Proteomes" id="UP001597214">
    <property type="component" value="Unassembled WGS sequence"/>
</dbReference>
<sequence>MKHRHFILEGTLHSVSQFGDEIYFFITPKTNILQNNKRQYRRYSIQNLISSIALISIRAFKPTEKMDKWSKVQLLDISAGGVRISNSELSVTHSIVQIEIGFPITNNAFFLIGEITHKTESYTSIKFINITEEEKEKLNDHLEKMLLKFNELK</sequence>
<comment type="caution">
    <text evidence="2">The sequence shown here is derived from an EMBL/GenBank/DDBJ whole genome shotgun (WGS) entry which is preliminary data.</text>
</comment>
<protein>
    <submittedName>
        <fullName evidence="2">PilZ domain-containing protein</fullName>
    </submittedName>
</protein>
<gene>
    <name evidence="2" type="ORF">ACFSCX_01955</name>
</gene>
<reference evidence="3" key="1">
    <citation type="journal article" date="2019" name="Int. J. Syst. Evol. Microbiol.">
        <title>The Global Catalogue of Microorganisms (GCM) 10K type strain sequencing project: providing services to taxonomists for standard genome sequencing and annotation.</title>
        <authorList>
            <consortium name="The Broad Institute Genomics Platform"/>
            <consortium name="The Broad Institute Genome Sequencing Center for Infectious Disease"/>
            <person name="Wu L."/>
            <person name="Ma J."/>
        </authorList>
    </citation>
    <scope>NUCLEOTIDE SEQUENCE [LARGE SCALE GENOMIC DNA]</scope>
    <source>
        <strain evidence="3">CCUG 49339</strain>
    </source>
</reference>
<evidence type="ECO:0000259" key="1">
    <source>
        <dbReference type="Pfam" id="PF07238"/>
    </source>
</evidence>
<organism evidence="2 3">
    <name type="scientific">Bacillus salitolerans</name>
    <dbReference type="NCBI Taxonomy" id="1437434"/>
    <lineage>
        <taxon>Bacteria</taxon>
        <taxon>Bacillati</taxon>
        <taxon>Bacillota</taxon>
        <taxon>Bacilli</taxon>
        <taxon>Bacillales</taxon>
        <taxon>Bacillaceae</taxon>
        <taxon>Bacillus</taxon>
    </lineage>
</organism>
<accession>A0ABW4LJV5</accession>
<dbReference type="Gene3D" id="2.40.10.220">
    <property type="entry name" value="predicted glycosyltransferase like domains"/>
    <property type="match status" value="1"/>
</dbReference>
<proteinExistence type="predicted"/>
<evidence type="ECO:0000313" key="3">
    <source>
        <dbReference type="Proteomes" id="UP001597214"/>
    </source>
</evidence>
<dbReference type="InterPro" id="IPR009875">
    <property type="entry name" value="PilZ_domain"/>
</dbReference>